<evidence type="ECO:0000313" key="2">
    <source>
        <dbReference type="Proteomes" id="UP000823775"/>
    </source>
</evidence>
<name>A0ABS8SLM1_DATST</name>
<evidence type="ECO:0000313" key="1">
    <source>
        <dbReference type="EMBL" id="MCD7459647.1"/>
    </source>
</evidence>
<organism evidence="1 2">
    <name type="scientific">Datura stramonium</name>
    <name type="common">Jimsonweed</name>
    <name type="synonym">Common thornapple</name>
    <dbReference type="NCBI Taxonomy" id="4076"/>
    <lineage>
        <taxon>Eukaryota</taxon>
        <taxon>Viridiplantae</taxon>
        <taxon>Streptophyta</taxon>
        <taxon>Embryophyta</taxon>
        <taxon>Tracheophyta</taxon>
        <taxon>Spermatophyta</taxon>
        <taxon>Magnoliopsida</taxon>
        <taxon>eudicotyledons</taxon>
        <taxon>Gunneridae</taxon>
        <taxon>Pentapetalae</taxon>
        <taxon>asterids</taxon>
        <taxon>lamiids</taxon>
        <taxon>Solanales</taxon>
        <taxon>Solanaceae</taxon>
        <taxon>Solanoideae</taxon>
        <taxon>Datureae</taxon>
        <taxon>Datura</taxon>
    </lineage>
</organism>
<dbReference type="EMBL" id="JACEIK010000600">
    <property type="protein sequence ID" value="MCD7459647.1"/>
    <property type="molecule type" value="Genomic_DNA"/>
</dbReference>
<reference evidence="1 2" key="1">
    <citation type="journal article" date="2021" name="BMC Genomics">
        <title>Datura genome reveals duplications of psychoactive alkaloid biosynthetic genes and high mutation rate following tissue culture.</title>
        <authorList>
            <person name="Rajewski A."/>
            <person name="Carter-House D."/>
            <person name="Stajich J."/>
            <person name="Litt A."/>
        </authorList>
    </citation>
    <scope>NUCLEOTIDE SEQUENCE [LARGE SCALE GENOMIC DNA]</scope>
    <source>
        <strain evidence="1">AR-01</strain>
    </source>
</reference>
<dbReference type="Proteomes" id="UP000823775">
    <property type="component" value="Unassembled WGS sequence"/>
</dbReference>
<accession>A0ABS8SLM1</accession>
<protein>
    <submittedName>
        <fullName evidence="1">Uncharacterized protein</fullName>
    </submittedName>
</protein>
<sequence length="128" mass="14982">MKEVLMNGRNHNLEQKAAIRKGKRIMSEIYESKMLTSEEVLSFKIEALYFKPGFSINFEQGGTSEYDELKEEEEYDYDQDKVILKSMYHYYCNNSGIIPSPYSNELINHIEDLIPNLKVCRQALTTKI</sequence>
<gene>
    <name evidence="1" type="ORF">HAX54_041564</name>
</gene>
<comment type="caution">
    <text evidence="1">The sequence shown here is derived from an EMBL/GenBank/DDBJ whole genome shotgun (WGS) entry which is preliminary data.</text>
</comment>
<keyword evidence="2" id="KW-1185">Reference proteome</keyword>
<proteinExistence type="predicted"/>